<keyword evidence="2" id="KW-0809">Transit peptide</keyword>
<dbReference type="AlphaFoldDB" id="A7SPR5"/>
<name>A7SPR5_NEMVE</name>
<dbReference type="GO" id="GO:1903108">
    <property type="term" value="P:regulation of mitochondrial transcription"/>
    <property type="evidence" value="ECO:0000318"/>
    <property type="project" value="GO_Central"/>
</dbReference>
<evidence type="ECO:0000313" key="4">
    <source>
        <dbReference type="Proteomes" id="UP000001593"/>
    </source>
</evidence>
<dbReference type="GO" id="GO:0005739">
    <property type="term" value="C:mitochondrion"/>
    <property type="evidence" value="ECO:0000318"/>
    <property type="project" value="GO_Central"/>
</dbReference>
<dbReference type="HOGENOM" id="CLU_812098_0_0_1"/>
<reference evidence="3 4" key="1">
    <citation type="journal article" date="2007" name="Science">
        <title>Sea anemone genome reveals ancestral eumetazoan gene repertoire and genomic organization.</title>
        <authorList>
            <person name="Putnam N.H."/>
            <person name="Srivastava M."/>
            <person name="Hellsten U."/>
            <person name="Dirks B."/>
            <person name="Chapman J."/>
            <person name="Salamov A."/>
            <person name="Terry A."/>
            <person name="Shapiro H."/>
            <person name="Lindquist E."/>
            <person name="Kapitonov V.V."/>
            <person name="Jurka J."/>
            <person name="Genikhovich G."/>
            <person name="Grigoriev I.V."/>
            <person name="Lucas S.M."/>
            <person name="Steele R.E."/>
            <person name="Finnerty J.R."/>
            <person name="Technau U."/>
            <person name="Martindale M.Q."/>
            <person name="Rokhsar D.S."/>
        </authorList>
    </citation>
    <scope>NUCLEOTIDE SEQUENCE [LARGE SCALE GENOMIC DNA]</scope>
    <source>
        <strain evidence="4">CH2 X CH6</strain>
    </source>
</reference>
<sequence length="342" mass="38927">MAALIKRVRRTILLCRDLFQPFQQREIVLSRVGNGLCNYRFLAGRANQTTNGEQILSALHVEVLSKTPNAFNEKRNISVEHYLSDIGVSLEKVNKQLDISRLSLDRVKGKVGILQGIGLNKEVGSVISARPSILVIKDEVIYSRVKAMRDVGIKPDALMYVVRKSPGILTARTEETLIEKVKFLQGLAVKPKLGREEVLHLLTKCPDIIASCSIASLHDKINFMEKVLRFNHHQLRNILLKQPRVLTFSKEGMKAKYRYCYEEMNASCNSIARCPRLFQCSLKRIKERHLFLRHVGRLKEDMIVDDYGLGVILSPNEKIFAEKIALSSLEEFNDFRHSLSSV</sequence>
<dbReference type="GO" id="GO:0061668">
    <property type="term" value="P:mitochondrial ribosome assembly"/>
    <property type="evidence" value="ECO:0000318"/>
    <property type="project" value="GO_Central"/>
</dbReference>
<evidence type="ECO:0000256" key="2">
    <source>
        <dbReference type="ARBA" id="ARBA00022946"/>
    </source>
</evidence>
<dbReference type="Gene3D" id="1.25.70.10">
    <property type="entry name" value="Transcription termination factor 3, mitochondrial"/>
    <property type="match status" value="1"/>
</dbReference>
<gene>
    <name evidence="3" type="ORF">NEMVEDRAFT_v1g215533</name>
</gene>
<proteinExistence type="inferred from homology"/>
<dbReference type="InterPro" id="IPR038538">
    <property type="entry name" value="MTERF_sf"/>
</dbReference>
<keyword evidence="4" id="KW-1185">Reference proteome</keyword>
<dbReference type="PANTHER" id="PTHR13068">
    <property type="entry name" value="CGI-12 PROTEIN-RELATED"/>
    <property type="match status" value="1"/>
</dbReference>
<dbReference type="KEGG" id="nve:5505639"/>
<organism evidence="3 4">
    <name type="scientific">Nematostella vectensis</name>
    <name type="common">Starlet sea anemone</name>
    <dbReference type="NCBI Taxonomy" id="45351"/>
    <lineage>
        <taxon>Eukaryota</taxon>
        <taxon>Metazoa</taxon>
        <taxon>Cnidaria</taxon>
        <taxon>Anthozoa</taxon>
        <taxon>Hexacorallia</taxon>
        <taxon>Actiniaria</taxon>
        <taxon>Edwardsiidae</taxon>
        <taxon>Nematostella</taxon>
    </lineage>
</organism>
<dbReference type="PANTHER" id="PTHR13068:SF112">
    <property type="entry name" value="TRANSCRIPTION TERMINATION FACTOR 3, MITOCHONDRIAL"/>
    <property type="match status" value="1"/>
</dbReference>
<dbReference type="eggNOG" id="KOG1267">
    <property type="taxonomic scope" value="Eukaryota"/>
</dbReference>
<dbReference type="OrthoDB" id="637682at2759"/>
<dbReference type="Pfam" id="PF02536">
    <property type="entry name" value="mTERF"/>
    <property type="match status" value="1"/>
</dbReference>
<evidence type="ECO:0000313" key="3">
    <source>
        <dbReference type="EMBL" id="EDO34301.1"/>
    </source>
</evidence>
<dbReference type="PhylomeDB" id="A7SPR5"/>
<dbReference type="InterPro" id="IPR003690">
    <property type="entry name" value="MTERF"/>
</dbReference>
<dbReference type="InParanoid" id="A7SPR5"/>
<accession>A7SPR5</accession>
<dbReference type="SMART" id="SM00733">
    <property type="entry name" value="Mterf"/>
    <property type="match status" value="4"/>
</dbReference>
<dbReference type="EMBL" id="DS469736">
    <property type="protein sequence ID" value="EDO34301.1"/>
    <property type="molecule type" value="Genomic_DNA"/>
</dbReference>
<dbReference type="GO" id="GO:0003676">
    <property type="term" value="F:nucleic acid binding"/>
    <property type="evidence" value="ECO:0007669"/>
    <property type="project" value="InterPro"/>
</dbReference>
<protein>
    <submittedName>
        <fullName evidence="3">Uncharacterized protein</fullName>
    </submittedName>
</protein>
<evidence type="ECO:0000256" key="1">
    <source>
        <dbReference type="ARBA" id="ARBA00007692"/>
    </source>
</evidence>
<dbReference type="Proteomes" id="UP000001593">
    <property type="component" value="Unassembled WGS sequence"/>
</dbReference>
<comment type="similarity">
    <text evidence="1">Belongs to the mTERF family.</text>
</comment>
<dbReference type="OMA" id="NSIARCP"/>
<dbReference type="STRING" id="45351.A7SPR5"/>